<organism evidence="1 2">
    <name type="scientific">Pseudozyma antarctica</name>
    <name type="common">Yeast</name>
    <name type="synonym">Candida antarctica</name>
    <dbReference type="NCBI Taxonomy" id="84753"/>
    <lineage>
        <taxon>Eukaryota</taxon>
        <taxon>Fungi</taxon>
        <taxon>Dikarya</taxon>
        <taxon>Basidiomycota</taxon>
        <taxon>Ustilaginomycotina</taxon>
        <taxon>Ustilaginomycetes</taxon>
        <taxon>Ustilaginales</taxon>
        <taxon>Ustilaginaceae</taxon>
        <taxon>Moesziomyces</taxon>
    </lineage>
</organism>
<dbReference type="OrthoDB" id="3360074at2759"/>
<dbReference type="Proteomes" id="UP000053758">
    <property type="component" value="Unassembled WGS sequence"/>
</dbReference>
<protein>
    <submittedName>
        <fullName evidence="1">Uncharacterized protein</fullName>
    </submittedName>
</protein>
<dbReference type="HOGENOM" id="CLU_1372736_0_0_1"/>
<sequence length="189" mass="18596">MKFSLAPVALLAFAAGAAVAQESSASSMSSSMSGSMSSSASSAAPTSMSASSGGSGGSGGSNVCTVLGGDPQAQPAGCPYSSTTTPTYDLSSLISYFIGGYTRGPEGKSPDEVANEMAGSVLQYYPTLTTPKSDLQKEFASAISATINAIADGKLQASDLAPASRNVPENAIKYGAAIAAVVAAGAWAL</sequence>
<dbReference type="AlphaFoldDB" id="A0A081CHI4"/>
<evidence type="ECO:0000313" key="1">
    <source>
        <dbReference type="EMBL" id="GAK66130.1"/>
    </source>
</evidence>
<evidence type="ECO:0000313" key="2">
    <source>
        <dbReference type="Proteomes" id="UP000053758"/>
    </source>
</evidence>
<keyword evidence="2" id="KW-1185">Reference proteome</keyword>
<reference evidence="2" key="1">
    <citation type="journal article" date="2014" name="Genome Announc.">
        <title>Draft Genome Sequence of the Yeast Pseudozyma antarctica Type Strain JCM10317, a Producer of the Glycolipid Biosurfactants, Mannosylerythritol Lipids.</title>
        <authorList>
            <person name="Saika A."/>
            <person name="Koike H."/>
            <person name="Hori T."/>
            <person name="Fukuoka T."/>
            <person name="Sato S."/>
            <person name="Habe H."/>
            <person name="Kitamoto D."/>
            <person name="Morita T."/>
        </authorList>
    </citation>
    <scope>NUCLEOTIDE SEQUENCE [LARGE SCALE GENOMIC DNA]</scope>
    <source>
        <strain evidence="2">JCM 10317</strain>
    </source>
</reference>
<dbReference type="EMBL" id="DF830078">
    <property type="protein sequence ID" value="GAK66130.1"/>
    <property type="molecule type" value="Genomic_DNA"/>
</dbReference>
<proteinExistence type="predicted"/>
<dbReference type="RefSeq" id="XP_014655808.1">
    <property type="nucleotide sequence ID" value="XM_014800322.1"/>
</dbReference>
<accession>A0A081CHI4</accession>
<name>A0A081CHI4_PSEA2</name>
<dbReference type="GeneID" id="26305194"/>
<gene>
    <name evidence="1" type="ORF">PAN0_011d4352</name>
</gene>